<comment type="subcellular location">
    <subcellularLocation>
        <location evidence="2">Cytoplasm</location>
    </subcellularLocation>
</comment>
<reference evidence="11 12" key="1">
    <citation type="submission" date="2019-03" db="EMBL/GenBank/DDBJ databases">
        <title>Freshwater and sediment microbial communities from various areas in North America, analyzing microbe dynamics in response to fracking.</title>
        <authorList>
            <person name="Lamendella R."/>
        </authorList>
    </citation>
    <scope>NUCLEOTIDE SEQUENCE [LARGE SCALE GENOMIC DNA]</scope>
    <source>
        <strain evidence="11 12">1_TX</strain>
    </source>
</reference>
<dbReference type="PRINTS" id="PR00411">
    <property type="entry name" value="PNDRDTASEI"/>
</dbReference>
<dbReference type="Pfam" id="PF18113">
    <property type="entry name" value="Rbx_binding"/>
    <property type="match status" value="1"/>
</dbReference>
<dbReference type="InterPro" id="IPR036188">
    <property type="entry name" value="FAD/NAD-bd_sf"/>
</dbReference>
<keyword evidence="5" id="KW-0285">Flavoprotein</keyword>
<dbReference type="GO" id="GO:0005737">
    <property type="term" value="C:cytoplasm"/>
    <property type="evidence" value="ECO:0007669"/>
    <property type="project" value="UniProtKB-SubCell"/>
</dbReference>
<dbReference type="AlphaFoldDB" id="A0A4R6HBU5"/>
<keyword evidence="4" id="KW-0963">Cytoplasm</keyword>
<sequence>MRSRKNSFFASISGVASVPCCPIILSRSMRPMSAPLTIIGSGMAGLALLRQLRARDSARPMTLITADSGDDYAKPLLSTGFAKRLPPQRLATRSALEVTDELGAVVRTHTRVQAIDPLERTLTIGSETLPWSELVLATGAAPVRPFRVPDAVAGRVFSVNDLDDYRAFHAALEARGRPARVAIIGIGLVGCEFANDLVAGGHHVELVAPEPAPLPRLVPEPLGRALGEAFREAGVALHSGRRLMALEADDRRVGLALDDGTSLSADLVLVATGLRPRTVLAESAGIAVSEAGIHTDRQLATSVPGIHALGDAACVDGVNAMYVQPLLASAKALANTLTGSPSAVTYGPWPVLVKTPLLPVVALPPLHTPARWRLEGAGSDLTALAETEDGRLLGFALTGRCVRRKVELARAAPPLLG</sequence>
<comment type="caution">
    <text evidence="11">The sequence shown here is derived from an EMBL/GenBank/DDBJ whole genome shotgun (WGS) entry which is preliminary data.</text>
</comment>
<accession>A0A4R6HBU5</accession>
<evidence type="ECO:0000256" key="1">
    <source>
        <dbReference type="ARBA" id="ARBA00001974"/>
    </source>
</evidence>
<dbReference type="PANTHER" id="PTHR43429:SF3">
    <property type="entry name" value="NITRITE REDUCTASE [NAD(P)H]"/>
    <property type="match status" value="1"/>
</dbReference>
<proteinExistence type="inferred from homology"/>
<comment type="cofactor">
    <cofactor evidence="1">
        <name>FAD</name>
        <dbReference type="ChEBI" id="CHEBI:57692"/>
    </cofactor>
</comment>
<keyword evidence="12" id="KW-1185">Reference proteome</keyword>
<dbReference type="PANTHER" id="PTHR43429">
    <property type="entry name" value="PYRIDINE NUCLEOTIDE-DISULFIDE OXIDOREDUCTASE DOMAIN-CONTAINING"/>
    <property type="match status" value="1"/>
</dbReference>
<feature type="domain" description="FAD/NAD(P)-binding" evidence="9">
    <location>
        <begin position="37"/>
        <end position="317"/>
    </location>
</feature>
<feature type="domain" description="Rubredoxin binding" evidence="10">
    <location>
        <begin position="343"/>
        <end position="411"/>
    </location>
</feature>
<organism evidence="11 12">
    <name type="scientific">Halomonas ventosae</name>
    <dbReference type="NCBI Taxonomy" id="229007"/>
    <lineage>
        <taxon>Bacteria</taxon>
        <taxon>Pseudomonadati</taxon>
        <taxon>Pseudomonadota</taxon>
        <taxon>Gammaproteobacteria</taxon>
        <taxon>Oceanospirillales</taxon>
        <taxon>Halomonadaceae</taxon>
        <taxon>Halomonas</taxon>
    </lineage>
</organism>
<dbReference type="SUPFAM" id="SSF51905">
    <property type="entry name" value="FAD/NAD(P)-binding domain"/>
    <property type="match status" value="1"/>
</dbReference>
<evidence type="ECO:0000256" key="6">
    <source>
        <dbReference type="ARBA" id="ARBA00022827"/>
    </source>
</evidence>
<evidence type="ECO:0000256" key="4">
    <source>
        <dbReference type="ARBA" id="ARBA00022490"/>
    </source>
</evidence>
<dbReference type="Gene3D" id="3.30.390.120">
    <property type="match status" value="1"/>
</dbReference>
<keyword evidence="6" id="KW-0274">FAD</keyword>
<dbReference type="InterPro" id="IPR041364">
    <property type="entry name" value="Rbx-bd"/>
</dbReference>
<evidence type="ECO:0000256" key="8">
    <source>
        <dbReference type="ARBA" id="ARBA00023027"/>
    </source>
</evidence>
<dbReference type="Proteomes" id="UP000295150">
    <property type="component" value="Unassembled WGS sequence"/>
</dbReference>
<comment type="similarity">
    <text evidence="3">Belongs to the FAD-dependent oxidoreductase family.</text>
</comment>
<dbReference type="InterPro" id="IPR023753">
    <property type="entry name" value="FAD/NAD-binding_dom"/>
</dbReference>
<dbReference type="GO" id="GO:0016491">
    <property type="term" value="F:oxidoreductase activity"/>
    <property type="evidence" value="ECO:0007669"/>
    <property type="project" value="UniProtKB-KW"/>
</dbReference>
<evidence type="ECO:0000259" key="9">
    <source>
        <dbReference type="Pfam" id="PF07992"/>
    </source>
</evidence>
<evidence type="ECO:0000256" key="5">
    <source>
        <dbReference type="ARBA" id="ARBA00022630"/>
    </source>
</evidence>
<gene>
    <name evidence="11" type="ORF">DFO68_11353</name>
</gene>
<evidence type="ECO:0000313" key="11">
    <source>
        <dbReference type="EMBL" id="TDO06043.1"/>
    </source>
</evidence>
<evidence type="ECO:0000259" key="10">
    <source>
        <dbReference type="Pfam" id="PF18113"/>
    </source>
</evidence>
<protein>
    <submittedName>
        <fullName evidence="11">Rubredoxin-NAD+ reductase</fullName>
    </submittedName>
</protein>
<name>A0A4R6HBU5_9GAMM</name>
<dbReference type="PRINTS" id="PR00368">
    <property type="entry name" value="FADPNR"/>
</dbReference>
<dbReference type="Pfam" id="PF07992">
    <property type="entry name" value="Pyr_redox_2"/>
    <property type="match status" value="1"/>
</dbReference>
<evidence type="ECO:0000256" key="2">
    <source>
        <dbReference type="ARBA" id="ARBA00004496"/>
    </source>
</evidence>
<keyword evidence="7" id="KW-0560">Oxidoreductase</keyword>
<keyword evidence="8" id="KW-0520">NAD</keyword>
<dbReference type="InterPro" id="IPR050260">
    <property type="entry name" value="FAD-bd_OxRdtase"/>
</dbReference>
<evidence type="ECO:0000313" key="12">
    <source>
        <dbReference type="Proteomes" id="UP000295150"/>
    </source>
</evidence>
<evidence type="ECO:0000256" key="7">
    <source>
        <dbReference type="ARBA" id="ARBA00023002"/>
    </source>
</evidence>
<dbReference type="EMBL" id="SNWH01000013">
    <property type="protein sequence ID" value="TDO06043.1"/>
    <property type="molecule type" value="Genomic_DNA"/>
</dbReference>
<evidence type="ECO:0000256" key="3">
    <source>
        <dbReference type="ARBA" id="ARBA00006442"/>
    </source>
</evidence>
<dbReference type="Gene3D" id="3.50.50.60">
    <property type="entry name" value="FAD/NAD(P)-binding domain"/>
    <property type="match status" value="2"/>
</dbReference>